<dbReference type="AlphaFoldDB" id="A0A4V6Y1Y6"/>
<accession>A0A4V6Y1Y6</accession>
<evidence type="ECO:0000313" key="1">
    <source>
        <dbReference type="EMBL" id="TKT91403.1"/>
    </source>
</evidence>
<proteinExistence type="predicted"/>
<dbReference type="EMBL" id="SZVO01000006">
    <property type="protein sequence ID" value="TKT91403.1"/>
    <property type="molecule type" value="Genomic_DNA"/>
</dbReference>
<gene>
    <name evidence="1" type="ORF">FDK13_13590</name>
</gene>
<reference evidence="1 2" key="1">
    <citation type="submission" date="2019-05" db="EMBL/GenBank/DDBJ databases">
        <title>Dyadobacter AR-3-8 sp. nov., isolated from arctic soil.</title>
        <authorList>
            <person name="Chaudhary D.K."/>
        </authorList>
    </citation>
    <scope>NUCLEOTIDE SEQUENCE [LARGE SCALE GENOMIC DNA]</scope>
    <source>
        <strain evidence="1 2">AR-3-8</strain>
    </source>
</reference>
<name>A0A4V6Y1Y6_9BACT</name>
<dbReference type="Proteomes" id="UP000304900">
    <property type="component" value="Unassembled WGS sequence"/>
</dbReference>
<keyword evidence="2" id="KW-1185">Reference proteome</keyword>
<protein>
    <submittedName>
        <fullName evidence="1">Uncharacterized protein</fullName>
    </submittedName>
</protein>
<organism evidence="1 2">
    <name type="scientific">Dyadobacter frigoris</name>
    <dbReference type="NCBI Taxonomy" id="2576211"/>
    <lineage>
        <taxon>Bacteria</taxon>
        <taxon>Pseudomonadati</taxon>
        <taxon>Bacteroidota</taxon>
        <taxon>Cytophagia</taxon>
        <taxon>Cytophagales</taxon>
        <taxon>Spirosomataceae</taxon>
        <taxon>Dyadobacter</taxon>
    </lineage>
</organism>
<comment type="caution">
    <text evidence="1">The sequence shown here is derived from an EMBL/GenBank/DDBJ whole genome shotgun (WGS) entry which is preliminary data.</text>
</comment>
<sequence length="385" mass="43890">MTEINVLLNIALQTVAAVTKEVVPLVVKQLRQVIVDYYKNNPDPFINYNVLELNDHYILDKRIGFHNGKTFIPYEEIANWVDSINNPIQNMKISINPDPFSLAKGSHEWEQLSKQGFDALFAKKRFKANEPIIRLCEVSANATSITIQQSHYHDQAFSNLVLDYHPDPNNQHEPTLRKILDKEYARKLPPFSETRLANTIGIATLVFYQESGKLVPYFVKRVEKIGVFPKAIHCTSSGAARWPDTNVEVNFENYFMNHMYSELEEEVGIVKNNILELKPVAFCRELARGGKPQLFFAAVTNLSRNQLYQQRASAIKMVDTSNGGWLELEKGGILNKNDVVIAKDKLEDRIKSSGLTHEAIGSAFYGLKYIDKNKNEIAEYLKLKI</sequence>
<dbReference type="OrthoDB" id="1190494at2"/>
<evidence type="ECO:0000313" key="2">
    <source>
        <dbReference type="Proteomes" id="UP000304900"/>
    </source>
</evidence>
<dbReference type="RefSeq" id="WP_137340552.1">
    <property type="nucleotide sequence ID" value="NZ_SZVO01000006.1"/>
</dbReference>